<keyword evidence="3" id="KW-0030">Aminoacyl-tRNA synthetase</keyword>
<dbReference type="Proteomes" id="UP000018949">
    <property type="component" value="Unassembled WGS sequence"/>
</dbReference>
<accession>W4RU10</accession>
<dbReference type="GO" id="GO:0004812">
    <property type="term" value="F:aminoacyl-tRNA ligase activity"/>
    <property type="evidence" value="ECO:0007669"/>
    <property type="project" value="UniProtKB-KW"/>
</dbReference>
<evidence type="ECO:0000259" key="2">
    <source>
        <dbReference type="Pfam" id="PF25164"/>
    </source>
</evidence>
<evidence type="ECO:0000313" key="4">
    <source>
        <dbReference type="Proteomes" id="UP000018949"/>
    </source>
</evidence>
<keyword evidence="3" id="KW-0436">Ligase</keyword>
<comment type="caution">
    <text evidence="3">The sequence shown here is derived from an EMBL/GenBank/DDBJ whole genome shotgun (WGS) entry which is preliminary data.</text>
</comment>
<keyword evidence="1" id="KW-0175">Coiled coil</keyword>
<keyword evidence="4" id="KW-1185">Reference proteome</keyword>
<evidence type="ECO:0000313" key="3">
    <source>
        <dbReference type="EMBL" id="GAE47587.1"/>
    </source>
</evidence>
<proteinExistence type="predicted"/>
<feature type="domain" description="Competence protein CoiA-like N-terminal" evidence="2">
    <location>
        <begin position="24"/>
        <end position="66"/>
    </location>
</feature>
<dbReference type="eggNOG" id="COG4469">
    <property type="taxonomic scope" value="Bacteria"/>
</dbReference>
<sequence>MREALHVIDKEVITLPQSTDEDRVNNLKKLAQKNLFACPYCQSKLIVKAGDERGLYFSHLHSEACEPSKKVDQAERKYKRQIERETKNHTVIVNILHDELSTQAKIRSNISVEYGYKAKFDLKEFPDIWVKIGAKEFAFSVITNVSSSSDSKLSNQIIKRHQYFKEQGMEPIWFIEKKEQSVEMEKNAIVLWDAELAISSKTEEDHLWDKLLMQVIKDREFFTYFNYPFYNDSVEIDVRSLYYIYSNDDKIVVKVQRFLKDRIEKPYRAFLLNSGYEIPFSEALTIKEEFLLSNSISEDENRKNFLNKYQQAKESFLAEQRRQEEEKQQEKELKRQLLQQLLLDQKQHTSPSKIGENLSYADLKTLLRERIHLKQREQMELWNHFMPRIGLNNSSLVWNLVVEHDCKTFDELRIVLRNYLRQS</sequence>
<dbReference type="Pfam" id="PF25164">
    <property type="entry name" value="CoiA_N"/>
    <property type="match status" value="1"/>
</dbReference>
<evidence type="ECO:0000256" key="1">
    <source>
        <dbReference type="SAM" id="Coils"/>
    </source>
</evidence>
<dbReference type="InterPro" id="IPR057253">
    <property type="entry name" value="CoiA-like_N"/>
</dbReference>
<dbReference type="EMBL" id="BAUW01000085">
    <property type="protein sequence ID" value="GAE47587.1"/>
    <property type="molecule type" value="Genomic_DNA"/>
</dbReference>
<reference evidence="3 4" key="1">
    <citation type="submission" date="2013-12" db="EMBL/GenBank/DDBJ databases">
        <title>NBRP : Genome information of microbial organism related human and environment.</title>
        <authorList>
            <person name="Hattori M."/>
            <person name="Oshima K."/>
            <person name="Inaba H."/>
            <person name="Suda W."/>
            <person name="Sakamoto M."/>
            <person name="Iino T."/>
            <person name="Kitahara M."/>
            <person name="Oshida Y."/>
            <person name="Iida T."/>
            <person name="Kudo T."/>
            <person name="Itoh T."/>
            <person name="Ahmed I."/>
            <person name="Ohkuma M."/>
        </authorList>
    </citation>
    <scope>NUCLEOTIDE SEQUENCE [LARGE SCALE GENOMIC DNA]</scope>
    <source>
        <strain evidence="3 4">JCM 21738</strain>
    </source>
</reference>
<feature type="coiled-coil region" evidence="1">
    <location>
        <begin position="306"/>
        <end position="341"/>
    </location>
</feature>
<gene>
    <name evidence="3" type="ORF">JCM21738_4583</name>
</gene>
<protein>
    <submittedName>
        <fullName evidence="3">Histidyl-tRNA synthetase</fullName>
    </submittedName>
</protein>
<dbReference type="RefSeq" id="WP_023626028.1">
    <property type="nucleotide sequence ID" value="NZ_BAUW01000085.1"/>
</dbReference>
<dbReference type="AlphaFoldDB" id="W4RU10"/>
<organism evidence="3 4">
    <name type="scientific">Mesobacillus boroniphilus JCM 21738</name>
    <dbReference type="NCBI Taxonomy" id="1294265"/>
    <lineage>
        <taxon>Bacteria</taxon>
        <taxon>Bacillati</taxon>
        <taxon>Bacillota</taxon>
        <taxon>Bacilli</taxon>
        <taxon>Bacillales</taxon>
        <taxon>Bacillaceae</taxon>
        <taxon>Mesobacillus</taxon>
    </lineage>
</organism>
<name>W4RU10_9BACI</name>